<evidence type="ECO:0000259" key="10">
    <source>
        <dbReference type="Pfam" id="PF16507"/>
    </source>
</evidence>
<reference evidence="12" key="1">
    <citation type="submission" date="2021-02" db="EMBL/GenBank/DDBJ databases">
        <authorList>
            <person name="Nowell W R."/>
        </authorList>
    </citation>
    <scope>NUCLEOTIDE SEQUENCE</scope>
</reference>
<evidence type="ECO:0000256" key="4">
    <source>
        <dbReference type="ARBA" id="ARBA00022490"/>
    </source>
</evidence>
<sequence length="1794" mass="210098">MQKSFDNQLQKPNIYNHYLPYYESIQRQSVETFEEICENLSRLIQLQELQPGFPLWSSKLQQYISLYGFSFTKINHLKLINFYLSILSIENLNYVNGKICFDMLTQLTRKTRLITRDDLTIDWKLLYRWAKNVLYNHDESYSLIAMPKNIENSFLCCVRSCRPYFSGMATQEILDEFRPCLCPFDTVCGDVMGYWDMFLPVHLPPEIHHQGFKLWLTEFLDIWETVCNNPEWEQSLISLFSFAAWCNIGYIDWEPWIARIFTRILKNLSLPVGNIELAKRTQNYSIPVVATWIVAMIGNNSSCLQYLRDLLTAIKTFYHPSNTGEFQTELISFLSILSQTFVDRVYFERASHSLWYFNPPESHRLRNEEIDEFVNCLKECAFISIFNKNHLDLAAETCHYLSQLRPQLIVPPLVELLFSSIDNMIEPHRFTSIIGCLAGMPRQIVRQTPDFSQGQTFVLPLLISVLPGIDANDFKKTSITFQFLNAILMLITCVDCSSAVHTRNDLSEIEKEVCLSTTKFEDFISELLNRIFQMTDALTTEMSDAILITNESKTEDQQIGLELASTISSIVQQCSKPIFRMVREKITNFLATYTYSPKISKLLTGLIHALLKSNPVETLKYLLPQTYERIEKILSQSDTLILNDHKGDPELTWCLILFSELLCARGDTLVIYKSMIFSIFHRCIHIIHKDSHEAMAKAAKNLLKSLSYVYPIDYRLTVENIEEPFIDFLPIRAWGQHVVYDKIQCKFHIPNEEEVDFACEFVEKFIYLELKILNEKCTTMCNHERFRSLTLIHHIALGCLRMVPRIESKEVKDLVSSISSYDSKFQAQYSVYAKEPKFKENLRMRLLIDIGNLLDHLIGYHSDDASSIKTALKIYSLSSMYYGTFEQSINKSCNGLNNLKFLYKNKLCGTQQNPRFVVIQLIAIQAELFSMSNFRTLTDIDQQVIIKLFELSIHRYSEVRRQAQTYLFTMLSRFFFSYQVILDRIVELLNKPDEVDHDKIKGCLYLILGNDSIFLPSKHSWVILEKLWPSIASMKHAMKLSTQNLINCIMEKMYRRYNTVAIIEDTNEISRQAAINLWHSLDSDELELRKGMHDERNQTNICSYTNLIEKLTSLFYSDTLTCRQQIMTMTFILFLLQKQLPIPLSCIRTIVDFLIHENIDIRKIAEKCVSALCRIQKPPIIYLQKSLHEILYHINKPCTGDVCCCPGDREDNLWITINDYKPPTTQLEWEQACFLDKCFHGYYKWPKIIKYPMNKRERYTKGNMPEHVAILYNRFMDKNFIYQLIQYMIIEDEGFEINFNIHRFRMFKGLFRNFGLDLLDHFMEQLNLLIHEKAKEKQEGCHRVAAEIVAGMIRGSKYWTLEMLEELWQKLIPFLNEVCANLSPETLSYWGACFKFGMEDLDPRRMHRLIEFIRTLINGETTVNTFLETSRWFLVLKLTNFEWRVPAIWCAINEHAKEMLDHPFKAVREHIANVLSVSLSFDVKLPNGHSSRHPDANRFIDTIRERLHQAIETYEKTPLANISGEKVEIDQEARKSLNFIETVIQFHTRIFMWCLQPMKSAIIRIFPYLCELESIAPSENLTISRMYVALTYLRAPFLESLIEQLQQVCTSSKWHARRVAMEFVQHMVFCNLFNARLYQNQLHKLVFKCLFDEQFEVRTVASVTLSGFYQCGYIQVNEEDFEYFSQMSKINYFTKKDGKKIIKTENIIKRHGGILGLCAIVLSSPYDIPQYVPDALMLLCEHPHDPDLIQKSIKKALSEFRRTHHDSWHEHREKFTNDQLVILTDVLISPNYYA</sequence>
<dbReference type="Pfam" id="PF11919">
    <property type="entry name" value="PSME4_C"/>
    <property type="match status" value="1"/>
</dbReference>
<protein>
    <recommendedName>
        <fullName evidence="14">Proteasome activator complex subunit 4</fullName>
    </recommendedName>
</protein>
<keyword evidence="6" id="KW-0227">DNA damage</keyword>
<name>A0A815NRT3_9BILA</name>
<dbReference type="PANTHER" id="PTHR32170">
    <property type="entry name" value="PROTEASOME ACTIVATOR COMPLEX SUBUNIT 4"/>
    <property type="match status" value="1"/>
</dbReference>
<dbReference type="InterPro" id="IPR035309">
    <property type="entry name" value="PSME4"/>
</dbReference>
<dbReference type="InterPro" id="IPR032430">
    <property type="entry name" value="Blm10_mid"/>
</dbReference>
<feature type="domain" description="Proteasome activator Blm10 middle HEAT repeats region" evidence="10">
    <location>
        <begin position="307"/>
        <end position="778"/>
    </location>
</feature>
<dbReference type="GO" id="GO:0010499">
    <property type="term" value="P:proteasomal ubiquitin-independent protein catabolic process"/>
    <property type="evidence" value="ECO:0007669"/>
    <property type="project" value="TreeGrafter"/>
</dbReference>
<keyword evidence="4" id="KW-0963">Cytoplasm</keyword>
<dbReference type="Gene3D" id="1.25.10.10">
    <property type="entry name" value="Leucine-rich Repeat Variant"/>
    <property type="match status" value="1"/>
</dbReference>
<organism evidence="12 13">
    <name type="scientific">Rotaria magnacalcarata</name>
    <dbReference type="NCBI Taxonomy" id="392030"/>
    <lineage>
        <taxon>Eukaryota</taxon>
        <taxon>Metazoa</taxon>
        <taxon>Spiralia</taxon>
        <taxon>Gnathifera</taxon>
        <taxon>Rotifera</taxon>
        <taxon>Eurotatoria</taxon>
        <taxon>Bdelloidea</taxon>
        <taxon>Philodinida</taxon>
        <taxon>Philodinidae</taxon>
        <taxon>Rotaria</taxon>
    </lineage>
</organism>
<dbReference type="Pfam" id="PF16507">
    <property type="entry name" value="HEAT_PSME4_mid"/>
    <property type="match status" value="1"/>
</dbReference>
<evidence type="ECO:0000256" key="6">
    <source>
        <dbReference type="ARBA" id="ARBA00022763"/>
    </source>
</evidence>
<keyword evidence="8" id="KW-0539">Nucleus</keyword>
<dbReference type="SUPFAM" id="SSF48371">
    <property type="entry name" value="ARM repeat"/>
    <property type="match status" value="2"/>
</dbReference>
<evidence type="ECO:0000256" key="8">
    <source>
        <dbReference type="ARBA" id="ARBA00023242"/>
    </source>
</evidence>
<keyword evidence="5" id="KW-0677">Repeat</keyword>
<evidence type="ECO:0000259" key="9">
    <source>
        <dbReference type="Pfam" id="PF11919"/>
    </source>
</evidence>
<dbReference type="GO" id="GO:0005829">
    <property type="term" value="C:cytosol"/>
    <property type="evidence" value="ECO:0007669"/>
    <property type="project" value="TreeGrafter"/>
</dbReference>
<comment type="caution">
    <text evidence="12">The sequence shown here is derived from an EMBL/GenBank/DDBJ whole genome shotgun (WGS) entry which is preliminary data.</text>
</comment>
<dbReference type="InterPro" id="IPR021843">
    <property type="entry name" value="PSME4_C"/>
</dbReference>
<dbReference type="Proteomes" id="UP000663855">
    <property type="component" value="Unassembled WGS sequence"/>
</dbReference>
<comment type="similarity">
    <text evidence="3">Belongs to the BLM10 family.</text>
</comment>
<dbReference type="GO" id="GO:0016607">
    <property type="term" value="C:nuclear speck"/>
    <property type="evidence" value="ECO:0007669"/>
    <property type="project" value="UniProtKB-SubCell"/>
</dbReference>
<evidence type="ECO:0000256" key="7">
    <source>
        <dbReference type="ARBA" id="ARBA00023204"/>
    </source>
</evidence>
<dbReference type="GO" id="GO:0070628">
    <property type="term" value="F:proteasome binding"/>
    <property type="evidence" value="ECO:0007669"/>
    <property type="project" value="InterPro"/>
</dbReference>
<comment type="subcellular location">
    <subcellularLocation>
        <location evidence="2">Cytoplasm</location>
    </subcellularLocation>
    <subcellularLocation>
        <location evidence="1">Nucleus speckle</location>
    </subcellularLocation>
</comment>
<dbReference type="InterPro" id="IPR011989">
    <property type="entry name" value="ARM-like"/>
</dbReference>
<evidence type="ECO:0000256" key="3">
    <source>
        <dbReference type="ARBA" id="ARBA00005739"/>
    </source>
</evidence>
<gene>
    <name evidence="12" type="ORF">CJN711_LOCUS23874</name>
</gene>
<feature type="domain" description="Proteasome activator complex subunit 4 C-terminal" evidence="9">
    <location>
        <begin position="1708"/>
        <end position="1794"/>
    </location>
</feature>
<dbReference type="EMBL" id="CAJNOV010011114">
    <property type="protein sequence ID" value="CAF1437137.1"/>
    <property type="molecule type" value="Genomic_DNA"/>
</dbReference>
<evidence type="ECO:0008006" key="14">
    <source>
        <dbReference type="Google" id="ProtNLM"/>
    </source>
</evidence>
<evidence type="ECO:0000256" key="5">
    <source>
        <dbReference type="ARBA" id="ARBA00022737"/>
    </source>
</evidence>
<dbReference type="InterPro" id="IPR055455">
    <property type="entry name" value="HEAT_PSME4"/>
</dbReference>
<evidence type="ECO:0000313" key="12">
    <source>
        <dbReference type="EMBL" id="CAF1437137.1"/>
    </source>
</evidence>
<dbReference type="Pfam" id="PF23096">
    <property type="entry name" value="HEAT_PSME4"/>
    <property type="match status" value="1"/>
</dbReference>
<evidence type="ECO:0000256" key="2">
    <source>
        <dbReference type="ARBA" id="ARBA00004496"/>
    </source>
</evidence>
<dbReference type="GO" id="GO:0016504">
    <property type="term" value="F:peptidase activator activity"/>
    <property type="evidence" value="ECO:0007669"/>
    <property type="project" value="InterPro"/>
</dbReference>
<evidence type="ECO:0000313" key="13">
    <source>
        <dbReference type="Proteomes" id="UP000663855"/>
    </source>
</evidence>
<dbReference type="PANTHER" id="PTHR32170:SF3">
    <property type="entry name" value="PROTEASOME ACTIVATOR COMPLEX SUBUNIT 4"/>
    <property type="match status" value="1"/>
</dbReference>
<evidence type="ECO:0000259" key="11">
    <source>
        <dbReference type="Pfam" id="PF23096"/>
    </source>
</evidence>
<dbReference type="GO" id="GO:0006281">
    <property type="term" value="P:DNA repair"/>
    <property type="evidence" value="ECO:0007669"/>
    <property type="project" value="UniProtKB-KW"/>
</dbReference>
<proteinExistence type="inferred from homology"/>
<accession>A0A815NRT3</accession>
<dbReference type="InterPro" id="IPR016024">
    <property type="entry name" value="ARM-type_fold"/>
</dbReference>
<feature type="domain" description="Proteasome activator complex subunit 4-like HEAT repeat-like" evidence="11">
    <location>
        <begin position="1147"/>
        <end position="1433"/>
    </location>
</feature>
<keyword evidence="7" id="KW-0234">DNA repair</keyword>
<evidence type="ECO:0000256" key="1">
    <source>
        <dbReference type="ARBA" id="ARBA00004324"/>
    </source>
</evidence>